<keyword evidence="4" id="KW-0067">ATP-binding</keyword>
<dbReference type="OMA" id="HESIGFM"/>
<dbReference type="PANTHER" id="PTHR11782:SF121">
    <property type="entry name" value="NUCLEOSIDE-DIPHOSPHATASE MIG-23"/>
    <property type="match status" value="1"/>
</dbReference>
<dbReference type="InParanoid" id="A0A066W7K0"/>
<evidence type="ECO:0000256" key="6">
    <source>
        <dbReference type="SAM" id="MobiDB-lite"/>
    </source>
</evidence>
<dbReference type="Proteomes" id="UP000027361">
    <property type="component" value="Unassembled WGS sequence"/>
</dbReference>
<evidence type="ECO:0000256" key="4">
    <source>
        <dbReference type="PIRSR" id="PIRSR600407-2"/>
    </source>
</evidence>
<dbReference type="GO" id="GO:0005524">
    <property type="term" value="F:ATP binding"/>
    <property type="evidence" value="ECO:0007669"/>
    <property type="project" value="UniProtKB-KW"/>
</dbReference>
<gene>
    <name evidence="7" type="ORF">K437DRAFT_233737</name>
</gene>
<comment type="caution">
    <text evidence="7">The sequence shown here is derived from an EMBL/GenBank/DDBJ whole genome shotgun (WGS) entry which is preliminary data.</text>
</comment>
<evidence type="ECO:0000313" key="7">
    <source>
        <dbReference type="EMBL" id="KDN49922.1"/>
    </source>
</evidence>
<dbReference type="GO" id="GO:0016020">
    <property type="term" value="C:membrane"/>
    <property type="evidence" value="ECO:0007669"/>
    <property type="project" value="TreeGrafter"/>
</dbReference>
<name>A0A066W7K0_TILAU</name>
<feature type="non-terminal residue" evidence="7">
    <location>
        <position position="541"/>
    </location>
</feature>
<dbReference type="GeneID" id="25262856"/>
<dbReference type="EMBL" id="JMSN01000020">
    <property type="protein sequence ID" value="KDN49922.1"/>
    <property type="molecule type" value="Genomic_DNA"/>
</dbReference>
<dbReference type="RefSeq" id="XP_013244436.1">
    <property type="nucleotide sequence ID" value="XM_013388982.1"/>
</dbReference>
<dbReference type="PROSITE" id="PS01238">
    <property type="entry name" value="GDA1_CD39_NTPASE"/>
    <property type="match status" value="1"/>
</dbReference>
<organism evidence="7 8">
    <name type="scientific">Tilletiaria anomala (strain ATCC 24038 / CBS 436.72 / UBC 951)</name>
    <dbReference type="NCBI Taxonomy" id="1037660"/>
    <lineage>
        <taxon>Eukaryota</taxon>
        <taxon>Fungi</taxon>
        <taxon>Dikarya</taxon>
        <taxon>Basidiomycota</taxon>
        <taxon>Ustilaginomycotina</taxon>
        <taxon>Exobasidiomycetes</taxon>
        <taxon>Georgefischeriales</taxon>
        <taxon>Tilletiariaceae</taxon>
        <taxon>Tilletiaria</taxon>
    </lineage>
</organism>
<dbReference type="CDD" id="cd24039">
    <property type="entry name" value="ASKHA_NBD_YND1-like"/>
    <property type="match status" value="1"/>
</dbReference>
<dbReference type="GO" id="GO:0006256">
    <property type="term" value="P:UDP catabolic process"/>
    <property type="evidence" value="ECO:0007669"/>
    <property type="project" value="TreeGrafter"/>
</dbReference>
<keyword evidence="8" id="KW-1185">Reference proteome</keyword>
<feature type="binding site" evidence="4">
    <location>
        <begin position="251"/>
        <end position="255"/>
    </location>
    <ligand>
        <name>ATP</name>
        <dbReference type="ChEBI" id="CHEBI:30616"/>
    </ligand>
</feature>
<proteinExistence type="inferred from homology"/>
<dbReference type="GO" id="GO:0017111">
    <property type="term" value="F:ribonucleoside triphosphate phosphatase activity"/>
    <property type="evidence" value="ECO:0007669"/>
    <property type="project" value="TreeGrafter"/>
</dbReference>
<feature type="region of interest" description="Disordered" evidence="6">
    <location>
        <begin position="1"/>
        <end position="59"/>
    </location>
</feature>
<evidence type="ECO:0000256" key="2">
    <source>
        <dbReference type="ARBA" id="ARBA00022801"/>
    </source>
</evidence>
<evidence type="ECO:0000256" key="1">
    <source>
        <dbReference type="ARBA" id="ARBA00009283"/>
    </source>
</evidence>
<dbReference type="OrthoDB" id="6372431at2759"/>
<dbReference type="FunCoup" id="A0A066W7K0">
    <property type="interactions" value="153"/>
</dbReference>
<dbReference type="AlphaFoldDB" id="A0A066W7K0"/>
<comment type="similarity">
    <text evidence="1 5">Belongs to the GDA1/CD39 NTPase family.</text>
</comment>
<dbReference type="GO" id="GO:0005794">
    <property type="term" value="C:Golgi apparatus"/>
    <property type="evidence" value="ECO:0007669"/>
    <property type="project" value="TreeGrafter"/>
</dbReference>
<evidence type="ECO:0000256" key="3">
    <source>
        <dbReference type="PIRSR" id="PIRSR600407-1"/>
    </source>
</evidence>
<dbReference type="GO" id="GO:0046036">
    <property type="term" value="P:CTP metabolic process"/>
    <property type="evidence" value="ECO:0007669"/>
    <property type="project" value="TreeGrafter"/>
</dbReference>
<evidence type="ECO:0000313" key="8">
    <source>
        <dbReference type="Proteomes" id="UP000027361"/>
    </source>
</evidence>
<dbReference type="HOGENOM" id="CLU_010246_3_1_1"/>
<feature type="compositionally biased region" description="Low complexity" evidence="6">
    <location>
        <begin position="37"/>
        <end position="48"/>
    </location>
</feature>
<dbReference type="Gene3D" id="3.30.420.40">
    <property type="match status" value="1"/>
</dbReference>
<accession>A0A066W7K0</accession>
<dbReference type="Gene3D" id="3.30.420.150">
    <property type="entry name" value="Exopolyphosphatase. Domain 2"/>
    <property type="match status" value="1"/>
</dbReference>
<evidence type="ECO:0000256" key="5">
    <source>
        <dbReference type="RuleBase" id="RU003833"/>
    </source>
</evidence>
<feature type="active site" description="Proton acceptor" evidence="3">
    <location>
        <position position="211"/>
    </location>
</feature>
<keyword evidence="4" id="KW-0547">Nucleotide-binding</keyword>
<dbReference type="Pfam" id="PF01150">
    <property type="entry name" value="GDA1_CD39"/>
    <property type="match status" value="1"/>
</dbReference>
<dbReference type="InterPro" id="IPR000407">
    <property type="entry name" value="GDA1_CD39_NTPase"/>
</dbReference>
<reference evidence="7 8" key="1">
    <citation type="submission" date="2014-05" db="EMBL/GenBank/DDBJ databases">
        <title>Draft genome sequence of a rare smut relative, Tilletiaria anomala UBC 951.</title>
        <authorList>
            <consortium name="DOE Joint Genome Institute"/>
            <person name="Toome M."/>
            <person name="Kuo A."/>
            <person name="Henrissat B."/>
            <person name="Lipzen A."/>
            <person name="Tritt A."/>
            <person name="Yoshinaga Y."/>
            <person name="Zane M."/>
            <person name="Barry K."/>
            <person name="Grigoriev I.V."/>
            <person name="Spatafora J.W."/>
            <person name="Aimea M.C."/>
        </authorList>
    </citation>
    <scope>NUCLEOTIDE SEQUENCE [LARGE SCALE GENOMIC DNA]</scope>
    <source>
        <strain evidence="7 8">UBC 951</strain>
    </source>
</reference>
<dbReference type="GO" id="GO:0004382">
    <property type="term" value="F:GDP phosphatase activity"/>
    <property type="evidence" value="ECO:0007669"/>
    <property type="project" value="TreeGrafter"/>
</dbReference>
<dbReference type="STRING" id="1037660.A0A066W7K0"/>
<keyword evidence="2 5" id="KW-0378">Hydrolase</keyword>
<dbReference type="PANTHER" id="PTHR11782">
    <property type="entry name" value="ADENOSINE/GUANOSINE DIPHOSPHATASE"/>
    <property type="match status" value="1"/>
</dbReference>
<dbReference type="GO" id="GO:0045134">
    <property type="term" value="F:UDP phosphatase activity"/>
    <property type="evidence" value="ECO:0007669"/>
    <property type="project" value="TreeGrafter"/>
</dbReference>
<sequence length="541" mass="59321">MTPPGLDQSQAGPSDLSKYQPYPDQAQRRGGDKGFASPELSSSFSTRSTDSEEEWQKDRRYAVVVDAGSSGSRMQVYSWKNPPVEKSLRETSSESTNVLPTVEKGTWDESKIDWQLKVEPGISTFGSHPEDLEPYLSKLFTYALSIIPTSEQSRTPVYMLATAGMRLLPSSQRNDILARTCSFIKERTPFDVGVDAEGCKKHVQVITGEEEGLLGWIAINYLMDGFQFREGPGATTPVTQKSTYGFLDMGGASTQIAFEPSAKALASTKQGQMAVDGLATVRLRMLDGTDVESNVFVTTFLGFGTNKARERYVEQLVHVNTQQTSTSGAAAESNAHTAALPDPCLPTGLVLPADSSPHVSVVGTGSFQACMAFLKPLLQREASCSHPPCLFDGVYVPPIDFSVNHFIGVSEYWYSTNDVFGLGGVYDWAGFQKAAIAYCSRPWEELKRDFDRGKWKGKNVDQNRLRMQCFKSAWMTTILHEGIGIPRINDRKGKGDGEDHAKAAQNLANDKNLFQSVNDIRGLSVSWTLGKAILEASRGIP</sequence>
<protein>
    <submittedName>
        <fullName evidence="7">Nucleoside phosphatase GDA1/CD39</fullName>
    </submittedName>
</protein>